<name>A0A8J3J6H5_9ACTN</name>
<proteinExistence type="predicted"/>
<keyword evidence="1" id="KW-0732">Signal</keyword>
<organism evidence="3 4">
    <name type="scientific">Actinocatenispora rupis</name>
    <dbReference type="NCBI Taxonomy" id="519421"/>
    <lineage>
        <taxon>Bacteria</taxon>
        <taxon>Bacillati</taxon>
        <taxon>Actinomycetota</taxon>
        <taxon>Actinomycetes</taxon>
        <taxon>Micromonosporales</taxon>
        <taxon>Micromonosporaceae</taxon>
        <taxon>Actinocatenispora</taxon>
    </lineage>
</organism>
<dbReference type="Proteomes" id="UP000612808">
    <property type="component" value="Unassembled WGS sequence"/>
</dbReference>
<dbReference type="GO" id="GO:0042597">
    <property type="term" value="C:periplasmic space"/>
    <property type="evidence" value="ECO:0007669"/>
    <property type="project" value="UniProtKB-ARBA"/>
</dbReference>
<comment type="caution">
    <text evidence="3">The sequence shown here is derived from an EMBL/GenBank/DDBJ whole genome shotgun (WGS) entry which is preliminary data.</text>
</comment>
<dbReference type="InterPro" id="IPR030678">
    <property type="entry name" value="Peptide/Ni-bd"/>
</dbReference>
<dbReference type="InterPro" id="IPR000914">
    <property type="entry name" value="SBP_5_dom"/>
</dbReference>
<dbReference type="PROSITE" id="PS51257">
    <property type="entry name" value="PROKAR_LIPOPROTEIN"/>
    <property type="match status" value="1"/>
</dbReference>
<evidence type="ECO:0000259" key="2">
    <source>
        <dbReference type="Pfam" id="PF00496"/>
    </source>
</evidence>
<dbReference type="RefSeq" id="WP_239076787.1">
    <property type="nucleotide sequence ID" value="NZ_BAAAZM010000008.1"/>
</dbReference>
<dbReference type="Pfam" id="PF00496">
    <property type="entry name" value="SBP_bac_5"/>
    <property type="match status" value="1"/>
</dbReference>
<accession>A0A8J3J6H5</accession>
<dbReference type="EMBL" id="BOMB01000021">
    <property type="protein sequence ID" value="GID12940.1"/>
    <property type="molecule type" value="Genomic_DNA"/>
</dbReference>
<evidence type="ECO:0000313" key="4">
    <source>
        <dbReference type="Proteomes" id="UP000612808"/>
    </source>
</evidence>
<reference evidence="3" key="1">
    <citation type="submission" date="2021-01" db="EMBL/GenBank/DDBJ databases">
        <title>Whole genome shotgun sequence of Actinocatenispora rupis NBRC 107355.</title>
        <authorList>
            <person name="Komaki H."/>
            <person name="Tamura T."/>
        </authorList>
    </citation>
    <scope>NUCLEOTIDE SEQUENCE</scope>
    <source>
        <strain evidence="3">NBRC 107355</strain>
    </source>
</reference>
<dbReference type="CDD" id="cd08506">
    <property type="entry name" value="PBP2_clavulanate_OppA2"/>
    <property type="match status" value="1"/>
</dbReference>
<dbReference type="PANTHER" id="PTHR30290">
    <property type="entry name" value="PERIPLASMIC BINDING COMPONENT OF ABC TRANSPORTER"/>
    <property type="match status" value="1"/>
</dbReference>
<dbReference type="Gene3D" id="3.10.105.10">
    <property type="entry name" value="Dipeptide-binding Protein, Domain 3"/>
    <property type="match status" value="1"/>
</dbReference>
<feature type="signal peptide" evidence="1">
    <location>
        <begin position="1"/>
        <end position="20"/>
    </location>
</feature>
<dbReference type="PIRSF" id="PIRSF002741">
    <property type="entry name" value="MppA"/>
    <property type="match status" value="1"/>
</dbReference>
<feature type="domain" description="Solute-binding protein family 5" evidence="2">
    <location>
        <begin position="89"/>
        <end position="481"/>
    </location>
</feature>
<dbReference type="GO" id="GO:0015833">
    <property type="term" value="P:peptide transport"/>
    <property type="evidence" value="ECO:0007669"/>
    <property type="project" value="TreeGrafter"/>
</dbReference>
<dbReference type="GO" id="GO:1904680">
    <property type="term" value="F:peptide transmembrane transporter activity"/>
    <property type="evidence" value="ECO:0007669"/>
    <property type="project" value="TreeGrafter"/>
</dbReference>
<feature type="chain" id="PRO_5039556410" evidence="1">
    <location>
        <begin position="21"/>
        <end position="569"/>
    </location>
</feature>
<dbReference type="GO" id="GO:0043190">
    <property type="term" value="C:ATP-binding cassette (ABC) transporter complex"/>
    <property type="evidence" value="ECO:0007669"/>
    <property type="project" value="InterPro"/>
</dbReference>
<protein>
    <submittedName>
        <fullName evidence="3">ABC transporter substrate-binding protein</fullName>
    </submittedName>
</protein>
<gene>
    <name evidence="3" type="ORF">Aru02nite_38290</name>
</gene>
<sequence>MIRKTVVLVGAGALLAGTLAACGQSGSGTSTTAFDPKTCQGGTLKVLNQKDITHLDPARIYTSGGGNIPSLLFRTLTTRNREAGAAGAKVVPDLATDTGTPSDNAKTWTYHLRAGVKFEDGTAITSQDVKYGIERSFSPDLPGGAAYLRDWLVGAKNYAGPYKGDAKSRDLAAIETPNTTTIVFHLNSPHGDFPYLATATQFAPVPKAKDTGVDYEKHPVSSGPYKIKSYQKNKSLVLERNTNWSRKVDPERLACPDVVDVTSGLNPDVINQRLAAGSGDDANAVTTDTDLGPAQLSQLNSNPELAKRVAKGNFPYTYYLTYDTTKAPFDKPQVREAFSYAVNRNSVINAVGGSSLAYPATTFLPAQKSMGYQAYDYFPAGKSGNPAKAKQLLAQAGYPHGLTVTLAHNNAAADPSGPEVATALQDALKKAGITVKLSTVDSNSFYDQLNNPKTQPQLAVAGWGADWPSGGPFLIPLFDGRQIIPSGGNFNTAMVNDKAVNAEIDKINGITDPAQAAKAWGALDASMGKQAWYVPLYHGKNLALFGKNVKNAWVSDWTGVYDVSQVSVK</sequence>
<evidence type="ECO:0000256" key="1">
    <source>
        <dbReference type="SAM" id="SignalP"/>
    </source>
</evidence>
<dbReference type="InterPro" id="IPR039424">
    <property type="entry name" value="SBP_5"/>
</dbReference>
<keyword evidence="4" id="KW-1185">Reference proteome</keyword>
<dbReference type="PANTHER" id="PTHR30290:SF83">
    <property type="entry name" value="ABC TRANSPORTER SUBSTRATE-BINDING PROTEIN"/>
    <property type="match status" value="1"/>
</dbReference>
<dbReference type="Gene3D" id="3.40.190.10">
    <property type="entry name" value="Periplasmic binding protein-like II"/>
    <property type="match status" value="1"/>
</dbReference>
<evidence type="ECO:0000313" key="3">
    <source>
        <dbReference type="EMBL" id="GID12940.1"/>
    </source>
</evidence>
<dbReference type="SUPFAM" id="SSF53850">
    <property type="entry name" value="Periplasmic binding protein-like II"/>
    <property type="match status" value="1"/>
</dbReference>
<dbReference type="AlphaFoldDB" id="A0A8J3J6H5"/>